<reference evidence="1" key="1">
    <citation type="submission" date="2023-10" db="EMBL/GenBank/DDBJ databases">
        <title>Genome assembly of Pristionchus species.</title>
        <authorList>
            <person name="Yoshida K."/>
            <person name="Sommer R.J."/>
        </authorList>
    </citation>
    <scope>NUCLEOTIDE SEQUENCE</scope>
    <source>
        <strain evidence="1">RS0144</strain>
    </source>
</reference>
<feature type="non-terminal residue" evidence="1">
    <location>
        <position position="1"/>
    </location>
</feature>
<protein>
    <submittedName>
        <fullName evidence="1">Uncharacterized protein</fullName>
    </submittedName>
</protein>
<organism evidence="1 2">
    <name type="scientific">Pristionchus entomophagus</name>
    <dbReference type="NCBI Taxonomy" id="358040"/>
    <lineage>
        <taxon>Eukaryota</taxon>
        <taxon>Metazoa</taxon>
        <taxon>Ecdysozoa</taxon>
        <taxon>Nematoda</taxon>
        <taxon>Chromadorea</taxon>
        <taxon>Rhabditida</taxon>
        <taxon>Rhabditina</taxon>
        <taxon>Diplogasteromorpha</taxon>
        <taxon>Diplogasteroidea</taxon>
        <taxon>Neodiplogasteridae</taxon>
        <taxon>Pristionchus</taxon>
    </lineage>
</organism>
<feature type="non-terminal residue" evidence="1">
    <location>
        <position position="88"/>
    </location>
</feature>
<dbReference type="AlphaFoldDB" id="A0AAV5SMT8"/>
<gene>
    <name evidence="1" type="ORF">PENTCL1PPCAC_5598</name>
</gene>
<dbReference type="EMBL" id="BTSX01000002">
    <property type="protein sequence ID" value="GMS83423.1"/>
    <property type="molecule type" value="Genomic_DNA"/>
</dbReference>
<accession>A0AAV5SMT8</accession>
<comment type="caution">
    <text evidence="1">The sequence shown here is derived from an EMBL/GenBank/DDBJ whole genome shotgun (WGS) entry which is preliminary data.</text>
</comment>
<evidence type="ECO:0000313" key="2">
    <source>
        <dbReference type="Proteomes" id="UP001432027"/>
    </source>
</evidence>
<sequence>PTLDKTESQRAHEYANEDFNTFNIEFGTANAIKEEPMRIKYEPIDDFTDIKQEEADVYCPSTGASRPFVQINHFSYVEMERMEEKDRS</sequence>
<name>A0AAV5SMT8_9BILA</name>
<dbReference type="Proteomes" id="UP001432027">
    <property type="component" value="Unassembled WGS sequence"/>
</dbReference>
<evidence type="ECO:0000313" key="1">
    <source>
        <dbReference type="EMBL" id="GMS83423.1"/>
    </source>
</evidence>
<proteinExistence type="predicted"/>
<keyword evidence="2" id="KW-1185">Reference proteome</keyword>